<dbReference type="GO" id="GO:0003677">
    <property type="term" value="F:DNA binding"/>
    <property type="evidence" value="ECO:0007669"/>
    <property type="project" value="UniProtKB-KW"/>
</dbReference>
<dbReference type="GO" id="GO:0003700">
    <property type="term" value="F:DNA-binding transcription factor activity"/>
    <property type="evidence" value="ECO:0007669"/>
    <property type="project" value="InterPro"/>
</dbReference>
<keyword evidence="1" id="KW-0678">Repressor</keyword>
<evidence type="ECO:0000256" key="2">
    <source>
        <dbReference type="ARBA" id="ARBA00023015"/>
    </source>
</evidence>
<feature type="domain" description="HTH merR-type" evidence="6">
    <location>
        <begin position="32"/>
        <end position="96"/>
    </location>
</feature>
<dbReference type="InterPro" id="IPR012925">
    <property type="entry name" value="TipAS_dom"/>
</dbReference>
<protein>
    <submittedName>
        <fullName evidence="7">MerR family transcriptional regulator</fullName>
    </submittedName>
</protein>
<dbReference type="Gene3D" id="1.10.1660.10">
    <property type="match status" value="1"/>
</dbReference>
<organism evidence="7 8">
    <name type="scientific">Nocardia arthritidis</name>
    <dbReference type="NCBI Taxonomy" id="228602"/>
    <lineage>
        <taxon>Bacteria</taxon>
        <taxon>Bacillati</taxon>
        <taxon>Actinomycetota</taxon>
        <taxon>Actinomycetes</taxon>
        <taxon>Mycobacteriales</taxon>
        <taxon>Nocardiaceae</taxon>
        <taxon>Nocardia</taxon>
    </lineage>
</organism>
<keyword evidence="4" id="KW-0804">Transcription</keyword>
<evidence type="ECO:0000313" key="8">
    <source>
        <dbReference type="Proteomes" id="UP000503540"/>
    </source>
</evidence>
<dbReference type="InterPro" id="IPR009061">
    <property type="entry name" value="DNA-bd_dom_put_sf"/>
</dbReference>
<dbReference type="SUPFAM" id="SSF89082">
    <property type="entry name" value="Antibiotic binding domain of TipA-like multidrug resistance regulators"/>
    <property type="match status" value="1"/>
</dbReference>
<feature type="coiled-coil region" evidence="5">
    <location>
        <begin position="94"/>
        <end position="128"/>
    </location>
</feature>
<dbReference type="SUPFAM" id="SSF46955">
    <property type="entry name" value="Putative DNA-binding domain"/>
    <property type="match status" value="1"/>
</dbReference>
<dbReference type="KEGG" id="nah:F5544_21535"/>
<dbReference type="EMBL" id="CP046172">
    <property type="protein sequence ID" value="QIS12170.1"/>
    <property type="molecule type" value="Genomic_DNA"/>
</dbReference>
<proteinExistence type="predicted"/>
<keyword evidence="3" id="KW-0238">DNA-binding</keyword>
<dbReference type="RefSeq" id="WP_238847374.1">
    <property type="nucleotide sequence ID" value="NZ_CP046172.1"/>
</dbReference>
<keyword evidence="5" id="KW-0175">Coiled coil</keyword>
<dbReference type="PRINTS" id="PR00040">
    <property type="entry name" value="HTHMERR"/>
</dbReference>
<evidence type="ECO:0000313" key="7">
    <source>
        <dbReference type="EMBL" id="QIS12170.1"/>
    </source>
</evidence>
<dbReference type="InterPro" id="IPR000551">
    <property type="entry name" value="MerR-type_HTH_dom"/>
</dbReference>
<dbReference type="PROSITE" id="PS50937">
    <property type="entry name" value="HTH_MERR_2"/>
    <property type="match status" value="1"/>
</dbReference>
<dbReference type="SMART" id="SM00422">
    <property type="entry name" value="HTH_MERR"/>
    <property type="match status" value="1"/>
</dbReference>
<reference evidence="7 8" key="1">
    <citation type="journal article" date="2019" name="ACS Chem. Biol.">
        <title>Identification and Mobilization of a Cryptic Antibiotic Biosynthesis Gene Locus from a Human-Pathogenic Nocardia Isolate.</title>
        <authorList>
            <person name="Herisse M."/>
            <person name="Ishida K."/>
            <person name="Porter J.L."/>
            <person name="Howden B."/>
            <person name="Hertweck C."/>
            <person name="Stinear T.P."/>
            <person name="Pidot S.J."/>
        </authorList>
    </citation>
    <scope>NUCLEOTIDE SEQUENCE [LARGE SCALE GENOMIC DNA]</scope>
    <source>
        <strain evidence="7 8">AUSMDU00012717</strain>
    </source>
</reference>
<keyword evidence="2" id="KW-0805">Transcription regulation</keyword>
<dbReference type="Gene3D" id="1.10.490.50">
    <property type="entry name" value="Antibiotic binding domain of TipA-like multidrug resistance regulators"/>
    <property type="match status" value="1"/>
</dbReference>
<accession>A0A6G9YGA5</accession>
<evidence type="ECO:0000256" key="1">
    <source>
        <dbReference type="ARBA" id="ARBA00022491"/>
    </source>
</evidence>
<keyword evidence="8" id="KW-1185">Reference proteome</keyword>
<evidence type="ECO:0000259" key="6">
    <source>
        <dbReference type="PROSITE" id="PS50937"/>
    </source>
</evidence>
<dbReference type="PANTHER" id="PTHR30204">
    <property type="entry name" value="REDOX-CYCLING DRUG-SENSING TRANSCRIPTIONAL ACTIVATOR SOXR"/>
    <property type="match status" value="1"/>
</dbReference>
<sequence length="275" mass="30696">MATASGLVSGGTGTLALGGMTQETTMEWLVNELAARAGITGRTLRHYDRIGLLSPSRIGTNGYRYYGPDAVARLQRILLMRRLGLGLPTIARVLDEEADELGALRAHIDDLEAERDLLDQRIHAVRHTLESRQAGIDPCMDVMLEGFNDRYRDEVVARWGEAAFQAANDWWHDKTLEQQRAWKRATDELVAAWIDLWRDGVAATAERAQSQAARHVAWLTEIPGTPTAEGDRERSIQMVCGLADMYVDDPRFAATYDGAAAFVRDVLHEYAKTRM</sequence>
<evidence type="ECO:0000256" key="4">
    <source>
        <dbReference type="ARBA" id="ARBA00023163"/>
    </source>
</evidence>
<dbReference type="AlphaFoldDB" id="A0A6G9YGA5"/>
<dbReference type="Proteomes" id="UP000503540">
    <property type="component" value="Chromosome"/>
</dbReference>
<gene>
    <name evidence="7" type="ORF">F5544_21535</name>
</gene>
<dbReference type="InterPro" id="IPR036244">
    <property type="entry name" value="TipA-like_antibiotic-bd"/>
</dbReference>
<name>A0A6G9YGA5_9NOCA</name>
<dbReference type="PANTHER" id="PTHR30204:SF69">
    <property type="entry name" value="MERR-FAMILY TRANSCRIPTIONAL REGULATOR"/>
    <property type="match status" value="1"/>
</dbReference>
<dbReference type="CDD" id="cd01106">
    <property type="entry name" value="HTH_TipAL-Mta"/>
    <property type="match status" value="1"/>
</dbReference>
<evidence type="ECO:0000256" key="5">
    <source>
        <dbReference type="SAM" id="Coils"/>
    </source>
</evidence>
<evidence type="ECO:0000256" key="3">
    <source>
        <dbReference type="ARBA" id="ARBA00023125"/>
    </source>
</evidence>
<dbReference type="InterPro" id="IPR047057">
    <property type="entry name" value="MerR_fam"/>
</dbReference>
<dbReference type="Pfam" id="PF13411">
    <property type="entry name" value="MerR_1"/>
    <property type="match status" value="1"/>
</dbReference>
<dbReference type="Pfam" id="PF07739">
    <property type="entry name" value="TipAS"/>
    <property type="match status" value="1"/>
</dbReference>